<evidence type="ECO:0000313" key="3">
    <source>
        <dbReference type="EMBL" id="AQV96861.1"/>
    </source>
</evidence>
<accession>A0A1U9UXB5</accession>
<dbReference type="InterPro" id="IPR018946">
    <property type="entry name" value="PhoD-like_MPP"/>
</dbReference>
<name>A0A1U9UXB5_CUPNE</name>
<evidence type="ECO:0000259" key="1">
    <source>
        <dbReference type="Pfam" id="PF09423"/>
    </source>
</evidence>
<dbReference type="InterPro" id="IPR038607">
    <property type="entry name" value="PhoD-like_sf"/>
</dbReference>
<protein>
    <recommendedName>
        <fullName evidence="5">Alkaline phosphatase</fullName>
    </recommendedName>
</protein>
<dbReference type="InterPro" id="IPR032093">
    <property type="entry name" value="PhoD_N"/>
</dbReference>
<dbReference type="RefSeq" id="WP_234825112.1">
    <property type="nucleotide sequence ID" value="NZ_CP017758.1"/>
</dbReference>
<proteinExistence type="predicted"/>
<dbReference type="PROSITE" id="PS51257">
    <property type="entry name" value="PROKAR_LIPOPROTEIN"/>
    <property type="match status" value="1"/>
</dbReference>
<dbReference type="SUPFAM" id="SSF56300">
    <property type="entry name" value="Metallo-dependent phosphatases"/>
    <property type="match status" value="1"/>
</dbReference>
<dbReference type="Proteomes" id="UP000189627">
    <property type="component" value="Chromosome 2"/>
</dbReference>
<feature type="domain" description="PhoD-like phosphatase metallophosphatase" evidence="1">
    <location>
        <begin position="153"/>
        <end position="568"/>
    </location>
</feature>
<dbReference type="Gene3D" id="2.60.40.380">
    <property type="entry name" value="Purple acid phosphatase-like, N-terminal"/>
    <property type="match status" value="1"/>
</dbReference>
<dbReference type="InterPro" id="IPR052900">
    <property type="entry name" value="Phospholipid_Metab_Enz"/>
</dbReference>
<dbReference type="InterPro" id="IPR029052">
    <property type="entry name" value="Metallo-depent_PP-like"/>
</dbReference>
<dbReference type="AlphaFoldDB" id="A0A1U9UXB5"/>
<dbReference type="CDD" id="cd07389">
    <property type="entry name" value="MPP_PhoD"/>
    <property type="match status" value="1"/>
</dbReference>
<organism evidence="3 4">
    <name type="scientific">Cupriavidus necator</name>
    <name type="common">Alcaligenes eutrophus</name>
    <name type="synonym">Ralstonia eutropha</name>
    <dbReference type="NCBI Taxonomy" id="106590"/>
    <lineage>
        <taxon>Bacteria</taxon>
        <taxon>Pseudomonadati</taxon>
        <taxon>Pseudomonadota</taxon>
        <taxon>Betaproteobacteria</taxon>
        <taxon>Burkholderiales</taxon>
        <taxon>Burkholderiaceae</taxon>
        <taxon>Cupriavidus</taxon>
    </lineage>
</organism>
<dbReference type="Pfam" id="PF16655">
    <property type="entry name" value="PhoD_N"/>
    <property type="match status" value="1"/>
</dbReference>
<feature type="domain" description="Phospholipase D N-terminal" evidence="2">
    <location>
        <begin position="49"/>
        <end position="138"/>
    </location>
</feature>
<dbReference type="EMBL" id="CP017758">
    <property type="protein sequence ID" value="AQV96861.1"/>
    <property type="molecule type" value="Genomic_DNA"/>
</dbReference>
<reference evidence="4" key="1">
    <citation type="submission" date="2017-02" db="EMBL/GenBank/DDBJ databases">
        <title>Complete genome sequence of Cupriavidus necator strain NH9, a 3-chlorobenzoate degrader.</title>
        <authorList>
            <person name="Moriuchi R."/>
            <person name="Dohra H."/>
            <person name="Ogawa N."/>
        </authorList>
    </citation>
    <scope>NUCLEOTIDE SEQUENCE [LARGE SCALE GENOMIC DNA]</scope>
    <source>
        <strain evidence="4">NH9</strain>
    </source>
</reference>
<dbReference type="Pfam" id="PF09423">
    <property type="entry name" value="PhoD"/>
    <property type="match status" value="1"/>
</dbReference>
<dbReference type="KEGG" id="cuh:BJN34_23655"/>
<sequence>MSLDRRTFLKLSGYFTVSAAGTLIGACGGGGEEQRAVSAMPAGTYSYPQGIASGDPRADSVVLWTRVAGGSSGADVSVRVQLSERADFAQLLMDVPIVVSQRFDSTVRHKVVGLQPCRHYYYRFIADNDVSPTGRTKTAPLAGMDGEPQQVRFAVLNCQSWTANHWEAMRLITEEDDLDFVVNLGDYIYDLTSASGRVEAAHPPLKLPDGFSFPLPGAPNYRLTTAVTLADYRYLYQTYRSDPRLQKLHARFPMISIWDDHEFTDDCWLDHETYTDSEEAQPQRRRDATQAWFEYMAVDINDVKYDPSSSSFQNIRLNRAFSFGSVMDFVITDQRLFREDHPVPEGAVPAPTNFLAKGSRYLIDKATLDYYDAKLTAATGSPPSILGTAQTAWLKDALLNSTATWKVWGSEVTFLKLNVQLPNTGPQGGEREVVVYGDSWEGYPLHKKDITRFIRANRISNVVSVSGDIHAFMAGTVMDDQDAPSPSPVMTDFVSAGISSATMYSLLKTMFVQAEPAMAPLVQQKQADGTMKNIWDATAKQFNSELAYTDFDAIGYVSVTVTKDNWSAVLNKVNQVTQPGVLPSPILQSRTRLDLPAGSFAIRVTPL</sequence>
<dbReference type="PANTHER" id="PTHR43606:SF2">
    <property type="entry name" value="ALKALINE PHOSPHATASE FAMILY PROTEIN (AFU_ORTHOLOGUE AFUA_5G03860)"/>
    <property type="match status" value="1"/>
</dbReference>
<gene>
    <name evidence="3" type="ORF">BJN34_23655</name>
</gene>
<evidence type="ECO:0008006" key="5">
    <source>
        <dbReference type="Google" id="ProtNLM"/>
    </source>
</evidence>
<evidence type="ECO:0000259" key="2">
    <source>
        <dbReference type="Pfam" id="PF16655"/>
    </source>
</evidence>
<evidence type="ECO:0000313" key="4">
    <source>
        <dbReference type="Proteomes" id="UP000189627"/>
    </source>
</evidence>
<dbReference type="Gene3D" id="3.60.21.70">
    <property type="entry name" value="PhoD-like phosphatase"/>
    <property type="match status" value="1"/>
</dbReference>
<dbReference type="PANTHER" id="PTHR43606">
    <property type="entry name" value="PHOSPHATASE, PUTATIVE (AFU_ORTHOLOGUE AFUA_6G08710)-RELATED"/>
    <property type="match status" value="1"/>
</dbReference>